<accession>A0ABU4C4Y0</accession>
<evidence type="ECO:0000259" key="1">
    <source>
        <dbReference type="Pfam" id="PF20283"/>
    </source>
</evidence>
<reference evidence="2 3" key="1">
    <citation type="submission" date="2023-10" db="EMBL/GenBank/DDBJ databases">
        <title>Development of a sustainable strategy for remediation of hydrocarbon-contaminated territories based on the waste exchange concept.</title>
        <authorList>
            <person name="Krivoruchko A."/>
        </authorList>
    </citation>
    <scope>NUCLEOTIDE SEQUENCE [LARGE SCALE GENOMIC DNA]</scope>
    <source>
        <strain evidence="2 3">IEGM 1203</strain>
    </source>
</reference>
<gene>
    <name evidence="2" type="ORF">R3Q16_32455</name>
</gene>
<dbReference type="Pfam" id="PF20283">
    <property type="entry name" value="CTD7"/>
    <property type="match status" value="1"/>
</dbReference>
<sequence length="372" mass="42201">MDTDVSLAMSMETVDDIVFDGSGSGTPRELWQTKHHVGRRGSLGDASPDIWKTIHNWIETSDGAECVLFSTATSPVDSAASLLAPGRTADAVRKAQAKLEEIAKACGNEASKEYYDKFLKLAAKARYELLSRITVIDQAAAADDITAQLMLAVRKAVPQNRRTPLIERLRGWWHGRAMKHLTLVADQHSDTIELEEVEEQLHHIAQTLRDDNLPLDFSDMEMPSVGEVGEDDRVFVAQLKLIMLHHERIRLAVLDHNRAFLQRSQWQREKLLGVTELADYDRRLVEEWRRLFIPAEEPADAEVINELERRRAALGLYMALGDRPLPEIRRELRSGYIPIGSMHILADRLTIGWHPDWVTLLRERVAEARETA</sequence>
<protein>
    <submittedName>
        <fullName evidence="2">ABC-three component system protein</fullName>
    </submittedName>
</protein>
<evidence type="ECO:0000313" key="3">
    <source>
        <dbReference type="Proteomes" id="UP001185927"/>
    </source>
</evidence>
<dbReference type="Proteomes" id="UP001185927">
    <property type="component" value="Unassembled WGS sequence"/>
</dbReference>
<dbReference type="EMBL" id="JAWLKB010000039">
    <property type="protein sequence ID" value="MDV6271329.1"/>
    <property type="molecule type" value="Genomic_DNA"/>
</dbReference>
<organism evidence="2 3">
    <name type="scientific">Rhodococcus globerulus</name>
    <dbReference type="NCBI Taxonomy" id="33008"/>
    <lineage>
        <taxon>Bacteria</taxon>
        <taxon>Bacillati</taxon>
        <taxon>Actinomycetota</taxon>
        <taxon>Actinomycetes</taxon>
        <taxon>Mycobacteriales</taxon>
        <taxon>Nocardiaceae</taxon>
        <taxon>Rhodococcus</taxon>
    </lineage>
</organism>
<dbReference type="InterPro" id="IPR046913">
    <property type="entry name" value="ABC-3C_CTD7"/>
</dbReference>
<dbReference type="RefSeq" id="WP_317545773.1">
    <property type="nucleotide sequence ID" value="NZ_JAWLKB010000039.1"/>
</dbReference>
<keyword evidence="3" id="KW-1185">Reference proteome</keyword>
<proteinExistence type="predicted"/>
<feature type="domain" description="ABC-three component systems C-terminal" evidence="1">
    <location>
        <begin position="235"/>
        <end position="360"/>
    </location>
</feature>
<evidence type="ECO:0000313" key="2">
    <source>
        <dbReference type="EMBL" id="MDV6271329.1"/>
    </source>
</evidence>
<comment type="caution">
    <text evidence="2">The sequence shown here is derived from an EMBL/GenBank/DDBJ whole genome shotgun (WGS) entry which is preliminary data.</text>
</comment>
<name>A0ABU4C4Y0_RHOGO</name>